<evidence type="ECO:0000313" key="5">
    <source>
        <dbReference type="Proteomes" id="UP000008744"/>
    </source>
</evidence>
<protein>
    <submittedName>
        <fullName evidence="4">GL25835</fullName>
    </submittedName>
</protein>
<dbReference type="GO" id="GO:0007411">
    <property type="term" value="P:axon guidance"/>
    <property type="evidence" value="ECO:0007669"/>
    <property type="project" value="EnsemblMetazoa"/>
</dbReference>
<dbReference type="InterPro" id="IPR027417">
    <property type="entry name" value="P-loop_NTPase"/>
</dbReference>
<evidence type="ECO:0000259" key="3">
    <source>
        <dbReference type="PROSITE" id="PS51194"/>
    </source>
</evidence>
<feature type="compositionally biased region" description="Acidic residues" evidence="2">
    <location>
        <begin position="284"/>
        <end position="297"/>
    </location>
</feature>
<dbReference type="Gene3D" id="1.10.10.60">
    <property type="entry name" value="Homeodomain-like"/>
    <property type="match status" value="2"/>
</dbReference>
<dbReference type="GO" id="GO:1902685">
    <property type="term" value="P:positive regulation of receptor localization to synapse"/>
    <property type="evidence" value="ECO:0007669"/>
    <property type="project" value="EnsemblMetazoa"/>
</dbReference>
<feature type="compositionally biased region" description="Gly residues" evidence="2">
    <location>
        <begin position="831"/>
        <end position="849"/>
    </location>
</feature>
<accession>B4GJN5</accession>
<dbReference type="SMART" id="SM00490">
    <property type="entry name" value="HELICc"/>
    <property type="match status" value="1"/>
</dbReference>
<dbReference type="HOGENOM" id="CLU_259006_0_0_1"/>
<dbReference type="GO" id="GO:0008582">
    <property type="term" value="P:regulation of synaptic assembly at neuromuscular junction"/>
    <property type="evidence" value="ECO:0007669"/>
    <property type="project" value="EnsemblMetazoa"/>
</dbReference>
<evidence type="ECO:0000256" key="1">
    <source>
        <dbReference type="ARBA" id="ARBA00022801"/>
    </source>
</evidence>
<dbReference type="PANTHER" id="PTHR46850:SF1">
    <property type="entry name" value="CHROMODOMAIN-HELICASE-DNA-BINDING PROTEIN 9"/>
    <property type="match status" value="1"/>
</dbReference>
<dbReference type="GO" id="GO:0007614">
    <property type="term" value="P:short-term memory"/>
    <property type="evidence" value="ECO:0007669"/>
    <property type="project" value="EnsemblMetazoa"/>
</dbReference>
<dbReference type="eggNOG" id="KOG0384">
    <property type="taxonomic scope" value="Eukaryota"/>
</dbReference>
<feature type="region of interest" description="Disordered" evidence="2">
    <location>
        <begin position="1157"/>
        <end position="1332"/>
    </location>
</feature>
<dbReference type="PANTHER" id="PTHR46850">
    <property type="entry name" value="CHROMODOMAIN-HELICASE-DNA-BINDING PROTEIN 9"/>
    <property type="match status" value="1"/>
</dbReference>
<keyword evidence="1" id="KW-0378">Hydrolase</keyword>
<dbReference type="GO" id="GO:1903688">
    <property type="term" value="P:positive regulation of border follicle cell migration"/>
    <property type="evidence" value="ECO:0007669"/>
    <property type="project" value="EnsemblMetazoa"/>
</dbReference>
<dbReference type="InterPro" id="IPR001650">
    <property type="entry name" value="Helicase_C-like"/>
</dbReference>
<dbReference type="InterPro" id="IPR049730">
    <property type="entry name" value="SNF2/RAD54-like_C"/>
</dbReference>
<feature type="compositionally biased region" description="Basic and acidic residues" evidence="2">
    <location>
        <begin position="1303"/>
        <end position="1322"/>
    </location>
</feature>
<feature type="compositionally biased region" description="Polar residues" evidence="2">
    <location>
        <begin position="446"/>
        <end position="470"/>
    </location>
</feature>
<feature type="compositionally biased region" description="Acidic residues" evidence="2">
    <location>
        <begin position="1323"/>
        <end position="1332"/>
    </location>
</feature>
<dbReference type="OrthoDB" id="5857104at2759"/>
<feature type="compositionally biased region" description="Acidic residues" evidence="2">
    <location>
        <begin position="1273"/>
        <end position="1284"/>
    </location>
</feature>
<feature type="compositionally biased region" description="Low complexity" evidence="2">
    <location>
        <begin position="766"/>
        <end position="793"/>
    </location>
</feature>
<dbReference type="Pfam" id="PF00271">
    <property type="entry name" value="Helicase_C"/>
    <property type="match status" value="1"/>
</dbReference>
<evidence type="ECO:0000256" key="2">
    <source>
        <dbReference type="SAM" id="MobiDB-lite"/>
    </source>
</evidence>
<dbReference type="GO" id="GO:0007379">
    <property type="term" value="P:segment specification"/>
    <property type="evidence" value="ECO:0007669"/>
    <property type="project" value="EnsemblMetazoa"/>
</dbReference>
<evidence type="ECO:0000313" key="4">
    <source>
        <dbReference type="EMBL" id="EDW36851.1"/>
    </source>
</evidence>
<dbReference type="CDD" id="cd18793">
    <property type="entry name" value="SF2_C_SNF"/>
    <property type="match status" value="1"/>
</dbReference>
<feature type="compositionally biased region" description="Basic and acidic residues" evidence="2">
    <location>
        <begin position="670"/>
        <end position="679"/>
    </location>
</feature>
<dbReference type="Proteomes" id="UP000008744">
    <property type="component" value="Unassembled WGS sequence"/>
</dbReference>
<dbReference type="GO" id="GO:0007350">
    <property type="term" value="P:blastoderm segmentation"/>
    <property type="evidence" value="ECO:0007669"/>
    <property type="project" value="EnsemblMetazoa"/>
</dbReference>
<dbReference type="GO" id="GO:0005634">
    <property type="term" value="C:nucleus"/>
    <property type="evidence" value="ECO:0007669"/>
    <property type="project" value="EnsemblMetazoa"/>
</dbReference>
<dbReference type="GO" id="GO:0007507">
    <property type="term" value="P:heart development"/>
    <property type="evidence" value="ECO:0007669"/>
    <property type="project" value="EnsemblMetazoa"/>
</dbReference>
<feature type="region of interest" description="Disordered" evidence="2">
    <location>
        <begin position="274"/>
        <end position="323"/>
    </location>
</feature>
<feature type="region of interest" description="Disordered" evidence="2">
    <location>
        <begin position="424"/>
        <end position="487"/>
    </location>
</feature>
<dbReference type="EMBL" id="CH479184">
    <property type="protein sequence ID" value="EDW36851.1"/>
    <property type="molecule type" value="Genomic_DNA"/>
</dbReference>
<feature type="region of interest" description="Disordered" evidence="2">
    <location>
        <begin position="829"/>
        <end position="855"/>
    </location>
</feature>
<dbReference type="Pfam" id="PF23078">
    <property type="entry name" value="HTH_CHD6-9"/>
    <property type="match status" value="1"/>
</dbReference>
<feature type="region of interest" description="Disordered" evidence="2">
    <location>
        <begin position="638"/>
        <end position="694"/>
    </location>
</feature>
<feature type="region of interest" description="Disordered" evidence="2">
    <location>
        <begin position="766"/>
        <end position="799"/>
    </location>
</feature>
<dbReference type="GO" id="GO:0007476">
    <property type="term" value="P:imaginal disc-derived wing morphogenesis"/>
    <property type="evidence" value="ECO:0007669"/>
    <property type="project" value="EnsemblMetazoa"/>
</dbReference>
<dbReference type="InterPro" id="IPR056342">
    <property type="entry name" value="HTH_CHD6-9"/>
</dbReference>
<name>B4GJN5_DROPE</name>
<dbReference type="InterPro" id="IPR051493">
    <property type="entry name" value="CHD"/>
</dbReference>
<dbReference type="PhylomeDB" id="B4GJN5"/>
<sequence>MVLIDKLLPKLKANGHRVLIFSQMVRCLDILEDYLVYRKYPFERIDGRIRGNLRQEAIDRYSKPGSDRFVFLLCTKAGGLGINLTAADTVIIYDSDWNPQNDLQAQARCHRIGQRKMVKIYRLLCRNTYEREMFDKASMKLGLDKAVLQSMNTQGSKDGNNKQLSKKEIEDLLKKGAYGAVMDDDNAGDKFCEEDIDSILKRRTQVITMESEKGSTFSKASFAASGNRSDITIDDPDFWTKWAKKVDIDPDACERDETEDLVLSEPRRRTQIKRYGHEDVMELNSEDSSNENSDEEGGIGLRSRRRKEKRDRGRDKREKGHEEYLPRERDALAALGLEEIQYGNWAKSECFKVEKGLLSFGWGRWSELLELGQFKRGWRDIDVEDCARIILLYCLQVYKGDEKIKTFIWDLITPTEDGEVQKISRDHSGLHNLVPRGRNGGKSNKESTGSSTPAPGTASGSNSGNTTPAHKSSALDGSGDKDGLGGGGVSASAVAAAVATPMSIHDPNHWSKKEKYDADAYLEGAYKKHLGRHANKVLLRVRMLYYIQHEVIGEFVQQIKDNTPISELPIRPPPTPNQVPSSWWNPICCDKSLLVGTYKHGCEMYRQMRADPNLCFVTHVGAGAGDDLAVTNLPIIEDDANSKHDDGDEVDDDGTTTTKDSDSTKLTGGDNKDSLDPERPSSSGLDEEESVAGSYPPTVAAVEDATTMWPSMQDLNTRLRRVITAYQRNYKKEELKQQQKAKLQALVSSTPPLSVPTTPTLQSMQMQMQGGSGNTGSSVGGSNSSGIGSGSNSQLQQQLDPNGRSLQALMQSQGPSTSAAAAAAAAAAAGGSAGGSGPTGSGHGMGQQGSGSTVPAMPTAADISLMLSILNTTDVSQLANLDINKLAMYLVSMNNKMERQGKMEMAAKEREAQRLQLIPKKWNRREEYEFLRVLTGYGVDLHLSTPMGGSGSSLSPDWTKFKQMAHLERKSDETLTDYYKVFVAMCKRQAGLKLSESERGLEGIIEEIEKEHAKLILDRLELLGKLREVSRHPHLEERLKMCAMNADTPDWWEPGRHDKELIAAVLKHGLYRSETFIFNDPNFSFCESEKRFIRELEAQIQRTIKLEAFNAEKLAAAEKAAAAVAAAATAAAAAAAAATAVKNEVIDLDDELMTDESVIKKEATPATTPVKDEVKAEEESPEKKKETPESPTEASAKKSEDSEAASVAEETEEDTSKIKDEDTDTVKAESSPEKEVLSADAEEKSSEAGKDASAAEVTDESKSSEDLAKMEVDEPIAENGEEKEETTSPEVEAEDASIESTSAEEKEKKSKASEEAKEKPESMEEEMGNENI</sequence>
<dbReference type="GO" id="GO:0016787">
    <property type="term" value="F:hydrolase activity"/>
    <property type="evidence" value="ECO:0007669"/>
    <property type="project" value="UniProtKB-KW"/>
</dbReference>
<dbReference type="GO" id="GO:0016322">
    <property type="term" value="P:neuron remodeling"/>
    <property type="evidence" value="ECO:0007669"/>
    <property type="project" value="EnsemblMetazoa"/>
</dbReference>
<feature type="compositionally biased region" description="Basic and acidic residues" evidence="2">
    <location>
        <begin position="310"/>
        <end position="323"/>
    </location>
</feature>
<keyword evidence="5" id="KW-1185">Reference proteome</keyword>
<reference evidence="4 5" key="1">
    <citation type="journal article" date="2007" name="Nature">
        <title>Evolution of genes and genomes on the Drosophila phylogeny.</title>
        <authorList>
            <consortium name="Drosophila 12 Genomes Consortium"/>
            <person name="Clark A.G."/>
            <person name="Eisen M.B."/>
            <person name="Smith D.R."/>
            <person name="Bergman C.M."/>
            <person name="Oliver B."/>
            <person name="Markow T.A."/>
            <person name="Kaufman T.C."/>
            <person name="Kellis M."/>
            <person name="Gelbart W."/>
            <person name="Iyer V.N."/>
            <person name="Pollard D.A."/>
            <person name="Sackton T.B."/>
            <person name="Larracuente A.M."/>
            <person name="Singh N.D."/>
            <person name="Abad J.P."/>
            <person name="Abt D.N."/>
            <person name="Adryan B."/>
            <person name="Aguade M."/>
            <person name="Akashi H."/>
            <person name="Anderson W.W."/>
            <person name="Aquadro C.F."/>
            <person name="Ardell D.H."/>
            <person name="Arguello R."/>
            <person name="Artieri C.G."/>
            <person name="Barbash D.A."/>
            <person name="Barker D."/>
            <person name="Barsanti P."/>
            <person name="Batterham P."/>
            <person name="Batzoglou S."/>
            <person name="Begun D."/>
            <person name="Bhutkar A."/>
            <person name="Blanco E."/>
            <person name="Bosak S.A."/>
            <person name="Bradley R.K."/>
            <person name="Brand A.D."/>
            <person name="Brent M.R."/>
            <person name="Brooks A.N."/>
            <person name="Brown R.H."/>
            <person name="Butlin R.K."/>
            <person name="Caggese C."/>
            <person name="Calvi B.R."/>
            <person name="Bernardo de Carvalho A."/>
            <person name="Caspi A."/>
            <person name="Castrezana S."/>
            <person name="Celniker S.E."/>
            <person name="Chang J.L."/>
            <person name="Chapple C."/>
            <person name="Chatterji S."/>
            <person name="Chinwalla A."/>
            <person name="Civetta A."/>
            <person name="Clifton S.W."/>
            <person name="Comeron J.M."/>
            <person name="Costello J.C."/>
            <person name="Coyne J.A."/>
            <person name="Daub J."/>
            <person name="David R.G."/>
            <person name="Delcher A.L."/>
            <person name="Delehaunty K."/>
            <person name="Do C.B."/>
            <person name="Ebling H."/>
            <person name="Edwards K."/>
            <person name="Eickbush T."/>
            <person name="Evans J.D."/>
            <person name="Filipski A."/>
            <person name="Findeiss S."/>
            <person name="Freyhult E."/>
            <person name="Fulton L."/>
            <person name="Fulton R."/>
            <person name="Garcia A.C."/>
            <person name="Gardiner A."/>
            <person name="Garfield D.A."/>
            <person name="Garvin B.E."/>
            <person name="Gibson G."/>
            <person name="Gilbert D."/>
            <person name="Gnerre S."/>
            <person name="Godfrey J."/>
            <person name="Good R."/>
            <person name="Gotea V."/>
            <person name="Gravely B."/>
            <person name="Greenberg A.J."/>
            <person name="Griffiths-Jones S."/>
            <person name="Gross S."/>
            <person name="Guigo R."/>
            <person name="Gustafson E.A."/>
            <person name="Haerty W."/>
            <person name="Hahn M.W."/>
            <person name="Halligan D.L."/>
            <person name="Halpern A.L."/>
            <person name="Halter G.M."/>
            <person name="Han M.V."/>
            <person name="Heger A."/>
            <person name="Hillier L."/>
            <person name="Hinrichs A.S."/>
            <person name="Holmes I."/>
            <person name="Hoskins R.A."/>
            <person name="Hubisz M.J."/>
            <person name="Hultmark D."/>
            <person name="Huntley M.A."/>
            <person name="Jaffe D.B."/>
            <person name="Jagadeeshan S."/>
            <person name="Jeck W.R."/>
            <person name="Johnson J."/>
            <person name="Jones C.D."/>
            <person name="Jordan W.C."/>
            <person name="Karpen G.H."/>
            <person name="Kataoka E."/>
            <person name="Keightley P.D."/>
            <person name="Kheradpour P."/>
            <person name="Kirkness E.F."/>
            <person name="Koerich L.B."/>
            <person name="Kristiansen K."/>
            <person name="Kudrna D."/>
            <person name="Kulathinal R.J."/>
            <person name="Kumar S."/>
            <person name="Kwok R."/>
            <person name="Lander E."/>
            <person name="Langley C.H."/>
            <person name="Lapoint R."/>
            <person name="Lazzaro B.P."/>
            <person name="Lee S.J."/>
            <person name="Levesque L."/>
            <person name="Li R."/>
            <person name="Lin C.F."/>
            <person name="Lin M.F."/>
            <person name="Lindblad-Toh K."/>
            <person name="Llopart A."/>
            <person name="Long M."/>
            <person name="Low L."/>
            <person name="Lozovsky E."/>
            <person name="Lu J."/>
            <person name="Luo M."/>
            <person name="Machado C.A."/>
            <person name="Makalowski W."/>
            <person name="Marzo M."/>
            <person name="Matsuda M."/>
            <person name="Matzkin L."/>
            <person name="McAllister B."/>
            <person name="McBride C.S."/>
            <person name="McKernan B."/>
            <person name="McKernan K."/>
            <person name="Mendez-Lago M."/>
            <person name="Minx P."/>
            <person name="Mollenhauer M.U."/>
            <person name="Montooth K."/>
            <person name="Mount S.M."/>
            <person name="Mu X."/>
            <person name="Myers E."/>
            <person name="Negre B."/>
            <person name="Newfeld S."/>
            <person name="Nielsen R."/>
            <person name="Noor M.A."/>
            <person name="O'Grady P."/>
            <person name="Pachter L."/>
            <person name="Papaceit M."/>
            <person name="Parisi M.J."/>
            <person name="Parisi M."/>
            <person name="Parts L."/>
            <person name="Pedersen J.S."/>
            <person name="Pesole G."/>
            <person name="Phillippy A.M."/>
            <person name="Ponting C.P."/>
            <person name="Pop M."/>
            <person name="Porcelli D."/>
            <person name="Powell J.R."/>
            <person name="Prohaska S."/>
            <person name="Pruitt K."/>
            <person name="Puig M."/>
            <person name="Quesneville H."/>
            <person name="Ram K.R."/>
            <person name="Rand D."/>
            <person name="Rasmussen M.D."/>
            <person name="Reed L.K."/>
            <person name="Reenan R."/>
            <person name="Reily A."/>
            <person name="Remington K.A."/>
            <person name="Rieger T.T."/>
            <person name="Ritchie M.G."/>
            <person name="Robin C."/>
            <person name="Rogers Y.H."/>
            <person name="Rohde C."/>
            <person name="Rozas J."/>
            <person name="Rubenfield M.J."/>
            <person name="Ruiz A."/>
            <person name="Russo S."/>
            <person name="Salzberg S.L."/>
            <person name="Sanchez-Gracia A."/>
            <person name="Saranga D.J."/>
            <person name="Sato H."/>
            <person name="Schaeffer S.W."/>
            <person name="Schatz M.C."/>
            <person name="Schlenke T."/>
            <person name="Schwartz R."/>
            <person name="Segarra C."/>
            <person name="Singh R.S."/>
            <person name="Sirot L."/>
            <person name="Sirota M."/>
            <person name="Sisneros N.B."/>
            <person name="Smith C.D."/>
            <person name="Smith T.F."/>
            <person name="Spieth J."/>
            <person name="Stage D.E."/>
            <person name="Stark A."/>
            <person name="Stephan W."/>
            <person name="Strausberg R.L."/>
            <person name="Strempel S."/>
            <person name="Sturgill D."/>
            <person name="Sutton G."/>
            <person name="Sutton G.G."/>
            <person name="Tao W."/>
            <person name="Teichmann S."/>
            <person name="Tobari Y.N."/>
            <person name="Tomimura Y."/>
            <person name="Tsolas J.M."/>
            <person name="Valente V.L."/>
            <person name="Venter E."/>
            <person name="Venter J.C."/>
            <person name="Vicario S."/>
            <person name="Vieira F.G."/>
            <person name="Vilella A.J."/>
            <person name="Villasante A."/>
            <person name="Walenz B."/>
            <person name="Wang J."/>
            <person name="Wasserman M."/>
            <person name="Watts T."/>
            <person name="Wilson D."/>
            <person name="Wilson R.K."/>
            <person name="Wing R.A."/>
            <person name="Wolfner M.F."/>
            <person name="Wong A."/>
            <person name="Wong G.K."/>
            <person name="Wu C.I."/>
            <person name="Wu G."/>
            <person name="Yamamoto D."/>
            <person name="Yang H.P."/>
            <person name="Yang S.P."/>
            <person name="Yorke J.A."/>
            <person name="Yoshida K."/>
            <person name="Zdobnov E."/>
            <person name="Zhang P."/>
            <person name="Zhang Y."/>
            <person name="Zimin A.V."/>
            <person name="Baldwin J."/>
            <person name="Abdouelleil A."/>
            <person name="Abdulkadir J."/>
            <person name="Abebe A."/>
            <person name="Abera B."/>
            <person name="Abreu J."/>
            <person name="Acer S.C."/>
            <person name="Aftuck L."/>
            <person name="Alexander A."/>
            <person name="An P."/>
            <person name="Anderson E."/>
            <person name="Anderson S."/>
            <person name="Arachi H."/>
            <person name="Azer M."/>
            <person name="Bachantsang P."/>
            <person name="Barry A."/>
            <person name="Bayul T."/>
            <person name="Berlin A."/>
            <person name="Bessette D."/>
            <person name="Bloom T."/>
            <person name="Blye J."/>
            <person name="Boguslavskiy L."/>
            <person name="Bonnet C."/>
            <person name="Boukhgalter B."/>
            <person name="Bourzgui I."/>
            <person name="Brown A."/>
            <person name="Cahill P."/>
            <person name="Channer S."/>
            <person name="Cheshatsang Y."/>
            <person name="Chuda L."/>
            <person name="Citroen M."/>
            <person name="Collymore A."/>
            <person name="Cooke P."/>
            <person name="Costello M."/>
            <person name="D'Aco K."/>
            <person name="Daza R."/>
            <person name="De Haan G."/>
            <person name="DeGray S."/>
            <person name="DeMaso C."/>
            <person name="Dhargay N."/>
            <person name="Dooley K."/>
            <person name="Dooley E."/>
            <person name="Doricent M."/>
            <person name="Dorje P."/>
            <person name="Dorjee K."/>
            <person name="Dupes A."/>
            <person name="Elong R."/>
            <person name="Falk J."/>
            <person name="Farina A."/>
            <person name="Faro S."/>
            <person name="Ferguson D."/>
            <person name="Fisher S."/>
            <person name="Foley C.D."/>
            <person name="Franke A."/>
            <person name="Friedrich D."/>
            <person name="Gadbois L."/>
            <person name="Gearin G."/>
            <person name="Gearin C.R."/>
            <person name="Giannoukos G."/>
            <person name="Goode T."/>
            <person name="Graham J."/>
            <person name="Grandbois E."/>
            <person name="Grewal S."/>
            <person name="Gyaltsen K."/>
            <person name="Hafez N."/>
            <person name="Hagos B."/>
            <person name="Hall J."/>
            <person name="Henson C."/>
            <person name="Hollinger A."/>
            <person name="Honan T."/>
            <person name="Huard M.D."/>
            <person name="Hughes L."/>
            <person name="Hurhula B."/>
            <person name="Husby M.E."/>
            <person name="Kamat A."/>
            <person name="Kanga B."/>
            <person name="Kashin S."/>
            <person name="Khazanovich D."/>
            <person name="Kisner P."/>
            <person name="Lance K."/>
            <person name="Lara M."/>
            <person name="Lee W."/>
            <person name="Lennon N."/>
            <person name="Letendre F."/>
            <person name="LeVine R."/>
            <person name="Lipovsky A."/>
            <person name="Liu X."/>
            <person name="Liu J."/>
            <person name="Liu S."/>
            <person name="Lokyitsang T."/>
            <person name="Lokyitsang Y."/>
            <person name="Lubonja R."/>
            <person name="Lui A."/>
            <person name="MacDonald P."/>
            <person name="Magnisalis V."/>
            <person name="Maru K."/>
            <person name="Matthews C."/>
            <person name="McCusker W."/>
            <person name="McDonough S."/>
            <person name="Mehta T."/>
            <person name="Meldrim J."/>
            <person name="Meneus L."/>
            <person name="Mihai O."/>
            <person name="Mihalev A."/>
            <person name="Mihova T."/>
            <person name="Mittelman R."/>
            <person name="Mlenga V."/>
            <person name="Montmayeur A."/>
            <person name="Mulrain L."/>
            <person name="Navidi A."/>
            <person name="Naylor J."/>
            <person name="Negash T."/>
            <person name="Nguyen T."/>
            <person name="Nguyen N."/>
            <person name="Nicol R."/>
            <person name="Norbu C."/>
            <person name="Norbu N."/>
            <person name="Novod N."/>
            <person name="O'Neill B."/>
            <person name="Osman S."/>
            <person name="Markiewicz E."/>
            <person name="Oyono O.L."/>
            <person name="Patti C."/>
            <person name="Phunkhang P."/>
            <person name="Pierre F."/>
            <person name="Priest M."/>
            <person name="Raghuraman S."/>
            <person name="Rege F."/>
            <person name="Reyes R."/>
            <person name="Rise C."/>
            <person name="Rogov P."/>
            <person name="Ross K."/>
            <person name="Ryan E."/>
            <person name="Settipalli S."/>
            <person name="Shea T."/>
            <person name="Sherpa N."/>
            <person name="Shi L."/>
            <person name="Shih D."/>
            <person name="Sparrow T."/>
            <person name="Spaulding J."/>
            <person name="Stalker J."/>
            <person name="Stange-Thomann N."/>
            <person name="Stavropoulos S."/>
            <person name="Stone C."/>
            <person name="Strader C."/>
            <person name="Tesfaye S."/>
            <person name="Thomson T."/>
            <person name="Thoulutsang Y."/>
            <person name="Thoulutsang D."/>
            <person name="Topham K."/>
            <person name="Topping I."/>
            <person name="Tsamla T."/>
            <person name="Vassiliev H."/>
            <person name="Vo A."/>
            <person name="Wangchuk T."/>
            <person name="Wangdi T."/>
            <person name="Weiand M."/>
            <person name="Wilkinson J."/>
            <person name="Wilson A."/>
            <person name="Yadav S."/>
            <person name="Young G."/>
            <person name="Yu Q."/>
            <person name="Zembek L."/>
            <person name="Zhong D."/>
            <person name="Zimmer A."/>
            <person name="Zwirko Z."/>
            <person name="Jaffe D.B."/>
            <person name="Alvarez P."/>
            <person name="Brockman W."/>
            <person name="Butler J."/>
            <person name="Chin C."/>
            <person name="Gnerre S."/>
            <person name="Grabherr M."/>
            <person name="Kleber M."/>
            <person name="Mauceli E."/>
            <person name="MacCallum I."/>
        </authorList>
    </citation>
    <scope>NUCLEOTIDE SEQUENCE [LARGE SCALE GENOMIC DNA]</scope>
    <source>
        <strain evidence="5">MSH-3 / Tucson 14011-0111.49</strain>
    </source>
</reference>
<feature type="compositionally biased region" description="Basic and acidic residues" evidence="2">
    <location>
        <begin position="1214"/>
        <end position="1250"/>
    </location>
</feature>
<dbReference type="GO" id="GO:0040011">
    <property type="term" value="P:locomotion"/>
    <property type="evidence" value="ECO:0007669"/>
    <property type="project" value="EnsemblMetazoa"/>
</dbReference>
<dbReference type="STRING" id="7234.B4GJN5"/>
<proteinExistence type="predicted"/>
<dbReference type="PROSITE" id="PS51194">
    <property type="entry name" value="HELICASE_CTER"/>
    <property type="match status" value="1"/>
</dbReference>
<feature type="compositionally biased region" description="Basic and acidic residues" evidence="2">
    <location>
        <begin position="1170"/>
        <end position="1188"/>
    </location>
</feature>
<gene>
    <name evidence="4" type="primary">Dper\GL25835</name>
    <name evidence="4" type="ORF">Dper_GL25835</name>
</gene>
<dbReference type="GO" id="GO:0000122">
    <property type="term" value="P:negative regulation of transcription by RNA polymerase II"/>
    <property type="evidence" value="ECO:0007669"/>
    <property type="project" value="EnsemblMetazoa"/>
</dbReference>
<dbReference type="SUPFAM" id="SSF52540">
    <property type="entry name" value="P-loop containing nucleoside triphosphate hydrolases"/>
    <property type="match status" value="1"/>
</dbReference>
<organism evidence="5">
    <name type="scientific">Drosophila persimilis</name>
    <name type="common">Fruit fly</name>
    <dbReference type="NCBI Taxonomy" id="7234"/>
    <lineage>
        <taxon>Eukaryota</taxon>
        <taxon>Metazoa</taxon>
        <taxon>Ecdysozoa</taxon>
        <taxon>Arthropoda</taxon>
        <taxon>Hexapoda</taxon>
        <taxon>Insecta</taxon>
        <taxon>Pterygota</taxon>
        <taxon>Neoptera</taxon>
        <taxon>Endopterygota</taxon>
        <taxon>Diptera</taxon>
        <taxon>Brachycera</taxon>
        <taxon>Muscomorpha</taxon>
        <taxon>Ephydroidea</taxon>
        <taxon>Drosophilidae</taxon>
        <taxon>Drosophila</taxon>
        <taxon>Sophophora</taxon>
    </lineage>
</organism>
<dbReference type="Gene3D" id="3.40.50.300">
    <property type="entry name" value="P-loop containing nucleotide triphosphate hydrolases"/>
    <property type="match status" value="1"/>
</dbReference>
<feature type="domain" description="Helicase C-terminal" evidence="3">
    <location>
        <begin position="3"/>
        <end position="154"/>
    </location>
</feature>
<dbReference type="SMR" id="B4GJN5"/>
<dbReference type="GO" id="GO:0046622">
    <property type="term" value="P:positive regulation of organ growth"/>
    <property type="evidence" value="ECO:0007669"/>
    <property type="project" value="EnsemblMetazoa"/>
</dbReference>
<feature type="compositionally biased region" description="Basic and acidic residues" evidence="2">
    <location>
        <begin position="1259"/>
        <end position="1272"/>
    </location>
</feature>